<protein>
    <recommendedName>
        <fullName evidence="4">DUF2500 domain-containing protein</fullName>
    </recommendedName>
</protein>
<dbReference type="Proteomes" id="UP001248709">
    <property type="component" value="Unassembled WGS sequence"/>
</dbReference>
<evidence type="ECO:0000313" key="2">
    <source>
        <dbReference type="EMBL" id="MDT3425620.1"/>
    </source>
</evidence>
<evidence type="ECO:0000313" key="3">
    <source>
        <dbReference type="Proteomes" id="UP001248709"/>
    </source>
</evidence>
<sequence>MSIWNRPVPIDRPGSFGLFWHVMPVFFKIFILLFLSVLIFGIAKGIKQWMANNESELLTVSCTAVSKRFRVSGGSGDSSASTDYYVTFETLNGDRVELKVPDRFYGLIVEGDRGELTYQGTRFKGFERVSDRESVR</sequence>
<dbReference type="EMBL" id="JAUSUY010000004">
    <property type="protein sequence ID" value="MDT3425620.1"/>
    <property type="molecule type" value="Genomic_DNA"/>
</dbReference>
<proteinExistence type="predicted"/>
<accession>A0ABU3H469</accession>
<keyword evidence="1" id="KW-0472">Membrane</keyword>
<gene>
    <name evidence="2" type="ORF">J2Z22_001139</name>
</gene>
<feature type="transmembrane region" description="Helical" evidence="1">
    <location>
        <begin position="20"/>
        <end position="43"/>
    </location>
</feature>
<dbReference type="Gene3D" id="2.40.50.660">
    <property type="match status" value="1"/>
</dbReference>
<comment type="caution">
    <text evidence="2">The sequence shown here is derived from an EMBL/GenBank/DDBJ whole genome shotgun (WGS) entry which is preliminary data.</text>
</comment>
<keyword evidence="1" id="KW-0812">Transmembrane</keyword>
<name>A0ABU3H469_9BACL</name>
<organism evidence="2 3">
    <name type="scientific">Paenibacillus forsythiae</name>
    <dbReference type="NCBI Taxonomy" id="365616"/>
    <lineage>
        <taxon>Bacteria</taxon>
        <taxon>Bacillati</taxon>
        <taxon>Bacillota</taxon>
        <taxon>Bacilli</taxon>
        <taxon>Bacillales</taxon>
        <taxon>Paenibacillaceae</taxon>
        <taxon>Paenibacillus</taxon>
    </lineage>
</organism>
<dbReference type="Pfam" id="PF10694">
    <property type="entry name" value="DUF2500"/>
    <property type="match status" value="1"/>
</dbReference>
<keyword evidence="1" id="KW-1133">Transmembrane helix</keyword>
<keyword evidence="3" id="KW-1185">Reference proteome</keyword>
<dbReference type="InterPro" id="IPR019635">
    <property type="entry name" value="DUF2500"/>
</dbReference>
<evidence type="ECO:0008006" key="4">
    <source>
        <dbReference type="Google" id="ProtNLM"/>
    </source>
</evidence>
<evidence type="ECO:0000256" key="1">
    <source>
        <dbReference type="SAM" id="Phobius"/>
    </source>
</evidence>
<dbReference type="RefSeq" id="WP_025696709.1">
    <property type="nucleotide sequence ID" value="NZ_JAUSUY010000004.1"/>
</dbReference>
<reference evidence="2 3" key="1">
    <citation type="submission" date="2023-07" db="EMBL/GenBank/DDBJ databases">
        <title>Genomic Encyclopedia of Type Strains, Phase IV (KMG-IV): sequencing the most valuable type-strain genomes for metagenomic binning, comparative biology and taxonomic classification.</title>
        <authorList>
            <person name="Goeker M."/>
        </authorList>
    </citation>
    <scope>NUCLEOTIDE SEQUENCE [LARGE SCALE GENOMIC DNA]</scope>
    <source>
        <strain evidence="2 3">T98</strain>
    </source>
</reference>